<sequence>MNFGPSPRPPPPPPPRLEYLEKSDIKEIDWKDYVPLEMYHSLDYDPHQGHRVIAIEKEALFGGFPVDSPRALTISQQPQSRQQLPATHPKNPILTQALEPFHIRDIIDWKADYRLKQSADQDLERKRLAYSRTLDSLERYEDELQSLNRQYTICLRDIQTSIDRAAWVGLHCQEDAGNLTLNTLQICAGHFQSGGPLTTYDIFELSKLDLELLQKSIEAMKYLKTRMSICRIKLGLTKANVSDVQDMRSLQRFQELHGEWGRIYNEYNNSFRRPKDIHSFDCNIDISTTKTENIIRNSLYQLIKNIELAALEYSEYHFKSAGIARIQDIPLNWAIRITNDRYASDLAEIAKIQGDLHRAVTNNELEANERLKLFRMASDLSKYGHHIHSVKNIKSPIALRILDTPRVCRIQKMKVDFASMAYRGMTEQDRHQGRMNPVVNTMPLELWYAMSEKEEMVHKKERLHSIQQSRMCGLYYDEGVPSNSEMDMDVPSQPATASNNDGTVQAVHDAREYRRVLEILKVGQRILARNLHTLEILVWNGPSCAGCESVNGGELRPEEHQCNDITPYPLEIIPPMSVPQATQQGHLAAGPGSAKTSILTHIAEHISSRLAHLKLHFWKVSRKSFQMLLENLPHLVILEMKECLTHIEDGPIEGPVFKHKGVKLLAISLTTLFDRQWHCNFRRITALPCPHYPIDDDDDGASNDGSIGNESNYGTDSDEDSSGDRELNETEWTDDTESPTGPNDLDDLSLQSALALDDSLFEHFPNLEHWKLNHGADNARLIPWVGAQVRKHCPRLDKLTLTKDSGLDSNQAALLVHVFRPAHTVLSPPPLAATEVKVAFAQTLTGPIEALDDEGDLPGPMGSSGYMIGNGLGLTAFKAENTIVYGLPLIRALKLHTKTLQVLDIDANNVEWVPERWVVGAGWRNNVASTVLPSFDAGHNAHPSSGAITLTKTSATNDTNTTINTGASTVTAPVHFSIPPASPVQEDLLHPGSLTLQSSAIPTVPQGLRGLNSDAANVDPISAPEVRLALSALLQQFTRLRVLKLPEARLPPEHIQQGPLWGSVNSLERVWLQFNNYNFNTLLIPYVMHQLDAVYVPTYYSPADQYIHPEGVLPLTPLDFDSKSDPDVDVWNDMLPLPETPHAVSFSDQTSSSTFQKYMDRYLGRCLGQEKLWGTEQPALPSEQPPLVDLHPIFQRSVEEMIAFLRQFPRLQYIWLGDGLYRLSP</sequence>
<accession>A0A1Y2GWN4</accession>
<protein>
    <submittedName>
        <fullName evidence="3">Uncharacterized protein</fullName>
    </submittedName>
</protein>
<dbReference type="AlphaFoldDB" id="A0A1Y2GWN4"/>
<feature type="coiled-coil region" evidence="1">
    <location>
        <begin position="123"/>
        <end position="157"/>
    </location>
</feature>
<dbReference type="InParanoid" id="A0A1Y2GWN4"/>
<dbReference type="GeneID" id="33568209"/>
<keyword evidence="1" id="KW-0175">Coiled coil</keyword>
<dbReference type="OrthoDB" id="2396269at2759"/>
<dbReference type="Proteomes" id="UP000193648">
    <property type="component" value="Unassembled WGS sequence"/>
</dbReference>
<name>A0A1Y2GWN4_9FUNG</name>
<evidence type="ECO:0000256" key="2">
    <source>
        <dbReference type="SAM" id="MobiDB-lite"/>
    </source>
</evidence>
<organism evidence="3 4">
    <name type="scientific">Lobosporangium transversale</name>
    <dbReference type="NCBI Taxonomy" id="64571"/>
    <lineage>
        <taxon>Eukaryota</taxon>
        <taxon>Fungi</taxon>
        <taxon>Fungi incertae sedis</taxon>
        <taxon>Mucoromycota</taxon>
        <taxon>Mortierellomycotina</taxon>
        <taxon>Mortierellomycetes</taxon>
        <taxon>Mortierellales</taxon>
        <taxon>Mortierellaceae</taxon>
        <taxon>Lobosporangium</taxon>
    </lineage>
</organism>
<comment type="caution">
    <text evidence="3">The sequence shown here is derived from an EMBL/GenBank/DDBJ whole genome shotgun (WGS) entry which is preliminary data.</text>
</comment>
<evidence type="ECO:0000313" key="4">
    <source>
        <dbReference type="Proteomes" id="UP000193648"/>
    </source>
</evidence>
<evidence type="ECO:0000313" key="3">
    <source>
        <dbReference type="EMBL" id="ORZ26675.1"/>
    </source>
</evidence>
<evidence type="ECO:0000256" key="1">
    <source>
        <dbReference type="SAM" id="Coils"/>
    </source>
</evidence>
<proteinExistence type="predicted"/>
<reference evidence="3 4" key="1">
    <citation type="submission" date="2016-07" db="EMBL/GenBank/DDBJ databases">
        <title>Pervasive Adenine N6-methylation of Active Genes in Fungi.</title>
        <authorList>
            <consortium name="DOE Joint Genome Institute"/>
            <person name="Mondo S.J."/>
            <person name="Dannebaum R.O."/>
            <person name="Kuo R.C."/>
            <person name="Labutti K."/>
            <person name="Haridas S."/>
            <person name="Kuo A."/>
            <person name="Salamov A."/>
            <person name="Ahrendt S.R."/>
            <person name="Lipzen A."/>
            <person name="Sullivan W."/>
            <person name="Andreopoulos W.B."/>
            <person name="Clum A."/>
            <person name="Lindquist E."/>
            <person name="Daum C."/>
            <person name="Ramamoorthy G.K."/>
            <person name="Gryganskyi A."/>
            <person name="Culley D."/>
            <person name="Magnuson J.K."/>
            <person name="James T.Y."/>
            <person name="O'Malley M.A."/>
            <person name="Stajich J.E."/>
            <person name="Spatafora J.W."/>
            <person name="Visel A."/>
            <person name="Grigoriev I.V."/>
        </authorList>
    </citation>
    <scope>NUCLEOTIDE SEQUENCE [LARGE SCALE GENOMIC DNA]</scope>
    <source>
        <strain evidence="3 4">NRRL 3116</strain>
    </source>
</reference>
<dbReference type="EMBL" id="MCFF01000006">
    <property type="protein sequence ID" value="ORZ26675.1"/>
    <property type="molecule type" value="Genomic_DNA"/>
</dbReference>
<keyword evidence="4" id="KW-1185">Reference proteome</keyword>
<gene>
    <name evidence="3" type="ORF">BCR41DRAFT_368217</name>
</gene>
<dbReference type="RefSeq" id="XP_021884438.1">
    <property type="nucleotide sequence ID" value="XM_022026366.1"/>
</dbReference>
<feature type="region of interest" description="Disordered" evidence="2">
    <location>
        <begin position="695"/>
        <end position="747"/>
    </location>
</feature>